<dbReference type="RefSeq" id="XP_064674339.1">
    <property type="nucleotide sequence ID" value="XM_064814396.1"/>
</dbReference>
<dbReference type="Proteomes" id="UP001302812">
    <property type="component" value="Unassembled WGS sequence"/>
</dbReference>
<dbReference type="AlphaFoldDB" id="A0AAN6YXU8"/>
<dbReference type="GeneID" id="89938521"/>
<evidence type="ECO:0000313" key="1">
    <source>
        <dbReference type="EMBL" id="KAK4116769.1"/>
    </source>
</evidence>
<sequence length="104" mass="11312">MGARKPGTHLGSLPPLFFVARKAQRASRYSRGLLASCFAGSRCAPDSMLQKGTVGKRDPLALLVWERLIDWRLPNVGYRGEMPTDPLFLTDLGDVSILGADLLG</sequence>
<keyword evidence="2" id="KW-1185">Reference proteome</keyword>
<name>A0AAN6YXU8_9PEZI</name>
<evidence type="ECO:0000313" key="2">
    <source>
        <dbReference type="Proteomes" id="UP001302812"/>
    </source>
</evidence>
<organism evidence="1 2">
    <name type="scientific">Canariomyces notabilis</name>
    <dbReference type="NCBI Taxonomy" id="2074819"/>
    <lineage>
        <taxon>Eukaryota</taxon>
        <taxon>Fungi</taxon>
        <taxon>Dikarya</taxon>
        <taxon>Ascomycota</taxon>
        <taxon>Pezizomycotina</taxon>
        <taxon>Sordariomycetes</taxon>
        <taxon>Sordariomycetidae</taxon>
        <taxon>Sordariales</taxon>
        <taxon>Chaetomiaceae</taxon>
        <taxon>Canariomyces</taxon>
    </lineage>
</organism>
<accession>A0AAN6YXU8</accession>
<gene>
    <name evidence="1" type="ORF">N656DRAFT_775127</name>
</gene>
<comment type="caution">
    <text evidence="1">The sequence shown here is derived from an EMBL/GenBank/DDBJ whole genome shotgun (WGS) entry which is preliminary data.</text>
</comment>
<dbReference type="EMBL" id="MU853333">
    <property type="protein sequence ID" value="KAK4116769.1"/>
    <property type="molecule type" value="Genomic_DNA"/>
</dbReference>
<reference evidence="1" key="1">
    <citation type="journal article" date="2023" name="Mol. Phylogenet. Evol.">
        <title>Genome-scale phylogeny and comparative genomics of the fungal order Sordariales.</title>
        <authorList>
            <person name="Hensen N."/>
            <person name="Bonometti L."/>
            <person name="Westerberg I."/>
            <person name="Brannstrom I.O."/>
            <person name="Guillou S."/>
            <person name="Cros-Aarteil S."/>
            <person name="Calhoun S."/>
            <person name="Haridas S."/>
            <person name="Kuo A."/>
            <person name="Mondo S."/>
            <person name="Pangilinan J."/>
            <person name="Riley R."/>
            <person name="LaButti K."/>
            <person name="Andreopoulos B."/>
            <person name="Lipzen A."/>
            <person name="Chen C."/>
            <person name="Yan M."/>
            <person name="Daum C."/>
            <person name="Ng V."/>
            <person name="Clum A."/>
            <person name="Steindorff A."/>
            <person name="Ohm R.A."/>
            <person name="Martin F."/>
            <person name="Silar P."/>
            <person name="Natvig D.O."/>
            <person name="Lalanne C."/>
            <person name="Gautier V."/>
            <person name="Ament-Velasquez S.L."/>
            <person name="Kruys A."/>
            <person name="Hutchinson M.I."/>
            <person name="Powell A.J."/>
            <person name="Barry K."/>
            <person name="Miller A.N."/>
            <person name="Grigoriev I.V."/>
            <person name="Debuchy R."/>
            <person name="Gladieux P."/>
            <person name="Hiltunen Thoren M."/>
            <person name="Johannesson H."/>
        </authorList>
    </citation>
    <scope>NUCLEOTIDE SEQUENCE</scope>
    <source>
        <strain evidence="1">CBS 508.74</strain>
    </source>
</reference>
<protein>
    <submittedName>
        <fullName evidence="1">Uncharacterized protein</fullName>
    </submittedName>
</protein>
<proteinExistence type="predicted"/>
<reference evidence="1" key="2">
    <citation type="submission" date="2023-05" db="EMBL/GenBank/DDBJ databases">
        <authorList>
            <consortium name="Lawrence Berkeley National Laboratory"/>
            <person name="Steindorff A."/>
            <person name="Hensen N."/>
            <person name="Bonometti L."/>
            <person name="Westerberg I."/>
            <person name="Brannstrom I.O."/>
            <person name="Guillou S."/>
            <person name="Cros-Aarteil S."/>
            <person name="Calhoun S."/>
            <person name="Haridas S."/>
            <person name="Kuo A."/>
            <person name="Mondo S."/>
            <person name="Pangilinan J."/>
            <person name="Riley R."/>
            <person name="Labutti K."/>
            <person name="Andreopoulos B."/>
            <person name="Lipzen A."/>
            <person name="Chen C."/>
            <person name="Yanf M."/>
            <person name="Daum C."/>
            <person name="Ng V."/>
            <person name="Clum A."/>
            <person name="Ohm R."/>
            <person name="Martin F."/>
            <person name="Silar P."/>
            <person name="Natvig D."/>
            <person name="Lalanne C."/>
            <person name="Gautier V."/>
            <person name="Ament-Velasquez S.L."/>
            <person name="Kruys A."/>
            <person name="Hutchinson M.I."/>
            <person name="Powell A.J."/>
            <person name="Barry K."/>
            <person name="Miller A.N."/>
            <person name="Grigoriev I.V."/>
            <person name="Debuchy R."/>
            <person name="Gladieux P."/>
            <person name="Thoren M.H."/>
            <person name="Johannesson H."/>
        </authorList>
    </citation>
    <scope>NUCLEOTIDE SEQUENCE</scope>
    <source>
        <strain evidence="1">CBS 508.74</strain>
    </source>
</reference>